<feature type="domain" description="Integrin alpha second immunoglobulin-like" evidence="15">
    <location>
        <begin position="575"/>
        <end position="687"/>
    </location>
</feature>
<keyword evidence="4" id="KW-0732">Signal</keyword>
<name>A0A9P0DKW5_PHACE</name>
<keyword evidence="6 13" id="KW-0130">Cell adhesion</keyword>
<evidence type="ECO:0000256" key="5">
    <source>
        <dbReference type="ARBA" id="ARBA00022737"/>
    </source>
</evidence>
<evidence type="ECO:0000259" key="15">
    <source>
        <dbReference type="Pfam" id="PF20805"/>
    </source>
</evidence>
<dbReference type="InterPro" id="IPR013517">
    <property type="entry name" value="FG-GAP"/>
</dbReference>
<protein>
    <recommendedName>
        <fullName evidence="15">Integrin alpha second immunoglobulin-like domain-containing protein</fullName>
    </recommendedName>
</protein>
<dbReference type="GO" id="GO:0007157">
    <property type="term" value="P:heterophilic cell-cell adhesion via plasma membrane cell adhesion molecules"/>
    <property type="evidence" value="ECO:0007669"/>
    <property type="project" value="UniProtKB-ARBA"/>
</dbReference>
<feature type="repeat" description="FG-GAP" evidence="12">
    <location>
        <begin position="343"/>
        <end position="401"/>
    </location>
</feature>
<keyword evidence="5" id="KW-0677">Repeat</keyword>
<keyword evidence="9 13" id="KW-0472">Membrane</keyword>
<feature type="transmembrane region" description="Helical" evidence="13">
    <location>
        <begin position="893"/>
        <end position="915"/>
    </location>
</feature>
<evidence type="ECO:0000313" key="16">
    <source>
        <dbReference type="EMBL" id="CAH1169796.1"/>
    </source>
</evidence>
<dbReference type="PANTHER" id="PTHR23220:SF83">
    <property type="entry name" value="INTEGRIN ALPHA-PS3-RELATED"/>
    <property type="match status" value="1"/>
</dbReference>
<comment type="caution">
    <text evidence="13">Lacks conserved residue(s) required for the propagation of feature annotation.</text>
</comment>
<proteinExistence type="inferred from homology"/>
<dbReference type="SUPFAM" id="SSF69179">
    <property type="entry name" value="Integrin domains"/>
    <property type="match status" value="2"/>
</dbReference>
<dbReference type="GO" id="GO:0009897">
    <property type="term" value="C:external side of plasma membrane"/>
    <property type="evidence" value="ECO:0007669"/>
    <property type="project" value="TreeGrafter"/>
</dbReference>
<dbReference type="Proteomes" id="UP001153737">
    <property type="component" value="Chromosome 5"/>
</dbReference>
<dbReference type="Gene3D" id="2.130.10.130">
    <property type="entry name" value="Integrin alpha, N-terminal"/>
    <property type="match status" value="1"/>
</dbReference>
<dbReference type="InterPro" id="IPR013519">
    <property type="entry name" value="Int_alpha_beta-p"/>
</dbReference>
<feature type="compositionally biased region" description="Acidic residues" evidence="14">
    <location>
        <begin position="947"/>
        <end position="957"/>
    </location>
</feature>
<dbReference type="GO" id="GO:0007229">
    <property type="term" value="P:integrin-mediated signaling pathway"/>
    <property type="evidence" value="ECO:0007669"/>
    <property type="project" value="UniProtKB-KW"/>
</dbReference>
<reference evidence="16" key="1">
    <citation type="submission" date="2022-01" db="EMBL/GenBank/DDBJ databases">
        <authorList>
            <person name="King R."/>
        </authorList>
    </citation>
    <scope>NUCLEOTIDE SEQUENCE</scope>
</reference>
<keyword evidence="10 13" id="KW-0675">Receptor</keyword>
<dbReference type="OrthoDB" id="5573735at2759"/>
<comment type="subcellular location">
    <subcellularLocation>
        <location evidence="1 13">Membrane</location>
        <topology evidence="1 13">Single-pass type I membrane protein</topology>
    </subcellularLocation>
</comment>
<dbReference type="GO" id="GO:0005178">
    <property type="term" value="F:integrin binding"/>
    <property type="evidence" value="ECO:0007669"/>
    <property type="project" value="TreeGrafter"/>
</dbReference>
<dbReference type="SUPFAM" id="SSF69318">
    <property type="entry name" value="Integrin alpha N-terminal domain"/>
    <property type="match status" value="1"/>
</dbReference>
<feature type="transmembrane region" description="Helical" evidence="13">
    <location>
        <begin position="14"/>
        <end position="34"/>
    </location>
</feature>
<keyword evidence="17" id="KW-1185">Reference proteome</keyword>
<evidence type="ECO:0000256" key="2">
    <source>
        <dbReference type="ARBA" id="ARBA00008054"/>
    </source>
</evidence>
<dbReference type="EMBL" id="OU896711">
    <property type="protein sequence ID" value="CAH1169796.1"/>
    <property type="molecule type" value="Genomic_DNA"/>
</dbReference>
<evidence type="ECO:0000256" key="11">
    <source>
        <dbReference type="ARBA" id="ARBA00023180"/>
    </source>
</evidence>
<dbReference type="GO" id="GO:0008305">
    <property type="term" value="C:integrin complex"/>
    <property type="evidence" value="ECO:0007669"/>
    <property type="project" value="InterPro"/>
</dbReference>
<reference evidence="16" key="2">
    <citation type="submission" date="2022-10" db="EMBL/GenBank/DDBJ databases">
        <authorList>
            <consortium name="ENA_rothamsted_submissions"/>
            <consortium name="culmorum"/>
            <person name="King R."/>
        </authorList>
    </citation>
    <scope>NUCLEOTIDE SEQUENCE</scope>
</reference>
<dbReference type="SMART" id="SM00191">
    <property type="entry name" value="Int_alpha"/>
    <property type="match status" value="6"/>
</dbReference>
<dbReference type="PRINTS" id="PR01185">
    <property type="entry name" value="INTEGRINA"/>
</dbReference>
<dbReference type="PROSITE" id="PS51470">
    <property type="entry name" value="FG_GAP"/>
    <property type="match status" value="2"/>
</dbReference>
<evidence type="ECO:0000256" key="12">
    <source>
        <dbReference type="PROSITE-ProRule" id="PRU00803"/>
    </source>
</evidence>
<sequence length="957" mass="106192">MLGVSSVFIVIQNIYYVVLALSFWFSGACSVIFIENKVIEINLGDNMVNDSYFGYSLLLQKGSHPIVIVGSPKQDSKNGGALYSCEISKYHNGNCSKYYMETSNIGDFNGNFLGSALDGDANTGESFIACAPKKVFIVGTFENKNYYLKGFCFLHKNSSRLDADIEFYPLDQDRVVAVGNAQGQYYYDNAFGQAGLDIEYIPGTGRVLMGAPGIKNWNGAMVSQSLSSFGDFKIIPHRLFPSAKANFDYLGYAVTIAKMGNTRYEVAGAPRAENLLGVVKMFNGFQLFQQFNGDETGGYFGSSLLCSDVTNDGIDDLFVGVPMGAGSTFDEGYVYFYKNALLTKVKLFGSRKPGARFGTSISALGDIDLDNYNDIAISAPFEDDGTGAVYIYMGEKQGIKTTYSQRLSPLNFYGNYHSVKGFGLGLSKGNDIDGNGHNDIAVGAYISGQVFVLNSKSVITFAMSLRPNVSSITDKSMSVRYCISYQQRSKTNNLKSVIFQLALQLDYRAVGVRDYKENITVFLENEMCKSLDVFIQPNVVDILPFRITLSSDVLGDIMATGENHIEKEIPYSHGCGVDDICQTKLAMDLIAKTPNIVLGLNREIVVEVTAKNTGEPGYQCNLVMSIPENLKLTRRDCKSENYTFSCPFSRNLAIEDTQAKLVFDVSSVKPTVDEIEVDFDLKCLGENLTPTKQTLSIGVIVQNSPYIEGKPDPENIYYDDESVEDAHEFSHIFTVGNSGPSPVKLRVYLLLPMAQFEGKDVFEFIEAQVDRHGSRVQCYPSNETRIYEKKYDVQSVLTEPLNNTIVVDCFEEGSKCLEILCQGEYLEKSSEVAKYTVKIKTKTSLLAAHFMNELQKKSLVAYVASAFLFNSTSRIEGHSATLIFSSHRKSVPIWVWIIAAVLGVSLLAALIFLLNKCHFFERSYRDKLNGERLMDHQTAEMESTEHDTEDLQNDEMN</sequence>
<feature type="region of interest" description="Disordered" evidence="14">
    <location>
        <begin position="938"/>
        <end position="957"/>
    </location>
</feature>
<dbReference type="InterPro" id="IPR048285">
    <property type="entry name" value="Integrin_alpha_Ig-like_2"/>
</dbReference>
<dbReference type="Pfam" id="PF20805">
    <property type="entry name" value="Integrin_A_Ig_2"/>
    <property type="match status" value="1"/>
</dbReference>
<dbReference type="InterPro" id="IPR000413">
    <property type="entry name" value="Integrin_alpha"/>
</dbReference>
<dbReference type="PANTHER" id="PTHR23220">
    <property type="entry name" value="INTEGRIN ALPHA"/>
    <property type="match status" value="1"/>
</dbReference>
<keyword evidence="11" id="KW-0325">Glycoprotein</keyword>
<dbReference type="Gene3D" id="2.60.40.1530">
    <property type="entry name" value="ntegrin, alpha v. Chain A, domain 4"/>
    <property type="match status" value="1"/>
</dbReference>
<dbReference type="Pfam" id="PF01839">
    <property type="entry name" value="FG-GAP"/>
    <property type="match status" value="2"/>
</dbReference>
<feature type="repeat" description="FG-GAP" evidence="12">
    <location>
        <begin position="286"/>
        <end position="342"/>
    </location>
</feature>
<organism evidence="16 17">
    <name type="scientific">Phaedon cochleariae</name>
    <name type="common">Mustard beetle</name>
    <dbReference type="NCBI Taxonomy" id="80249"/>
    <lineage>
        <taxon>Eukaryota</taxon>
        <taxon>Metazoa</taxon>
        <taxon>Ecdysozoa</taxon>
        <taxon>Arthropoda</taxon>
        <taxon>Hexapoda</taxon>
        <taxon>Insecta</taxon>
        <taxon>Pterygota</taxon>
        <taxon>Neoptera</taxon>
        <taxon>Endopterygota</taxon>
        <taxon>Coleoptera</taxon>
        <taxon>Polyphaga</taxon>
        <taxon>Cucujiformia</taxon>
        <taxon>Chrysomeloidea</taxon>
        <taxon>Chrysomelidae</taxon>
        <taxon>Chrysomelinae</taxon>
        <taxon>Chrysomelini</taxon>
        <taxon>Phaedon</taxon>
    </lineage>
</organism>
<evidence type="ECO:0000256" key="7">
    <source>
        <dbReference type="ARBA" id="ARBA00022989"/>
    </source>
</evidence>
<evidence type="ECO:0000256" key="3">
    <source>
        <dbReference type="ARBA" id="ARBA00022692"/>
    </source>
</evidence>
<dbReference type="Gene3D" id="2.60.40.1510">
    <property type="entry name" value="ntegrin, alpha v. Chain A, domain 3"/>
    <property type="match status" value="1"/>
</dbReference>
<comment type="similarity">
    <text evidence="2 13">Belongs to the integrin alpha chain family.</text>
</comment>
<evidence type="ECO:0000256" key="10">
    <source>
        <dbReference type="ARBA" id="ARBA00023170"/>
    </source>
</evidence>
<gene>
    <name evidence="16" type="ORF">PHAECO_LOCUS9399</name>
</gene>
<keyword evidence="7 13" id="KW-1133">Transmembrane helix</keyword>
<dbReference type="GO" id="GO:0033627">
    <property type="term" value="P:cell adhesion mediated by integrin"/>
    <property type="evidence" value="ECO:0007669"/>
    <property type="project" value="TreeGrafter"/>
</dbReference>
<dbReference type="InterPro" id="IPR032695">
    <property type="entry name" value="Integrin_dom_sf"/>
</dbReference>
<evidence type="ECO:0000256" key="8">
    <source>
        <dbReference type="ARBA" id="ARBA00023037"/>
    </source>
</evidence>
<evidence type="ECO:0000313" key="17">
    <source>
        <dbReference type="Proteomes" id="UP001153737"/>
    </source>
</evidence>
<dbReference type="InterPro" id="IPR028994">
    <property type="entry name" value="Integrin_alpha_N"/>
</dbReference>
<dbReference type="AlphaFoldDB" id="A0A9P0DKW5"/>
<evidence type="ECO:0000256" key="13">
    <source>
        <dbReference type="RuleBase" id="RU003762"/>
    </source>
</evidence>
<keyword evidence="8 13" id="KW-0401">Integrin</keyword>
<evidence type="ECO:0000256" key="6">
    <source>
        <dbReference type="ARBA" id="ARBA00022889"/>
    </source>
</evidence>
<evidence type="ECO:0000256" key="9">
    <source>
        <dbReference type="ARBA" id="ARBA00023136"/>
    </source>
</evidence>
<keyword evidence="3 13" id="KW-0812">Transmembrane</keyword>
<dbReference type="GO" id="GO:0007160">
    <property type="term" value="P:cell-matrix adhesion"/>
    <property type="evidence" value="ECO:0007669"/>
    <property type="project" value="TreeGrafter"/>
</dbReference>
<evidence type="ECO:0000256" key="14">
    <source>
        <dbReference type="SAM" id="MobiDB-lite"/>
    </source>
</evidence>
<evidence type="ECO:0000256" key="1">
    <source>
        <dbReference type="ARBA" id="ARBA00004479"/>
    </source>
</evidence>
<evidence type="ECO:0000256" key="4">
    <source>
        <dbReference type="ARBA" id="ARBA00022729"/>
    </source>
</evidence>
<dbReference type="Gene3D" id="1.20.5.930">
    <property type="entry name" value="Bicelle-embedded integrin alpha(iib) transmembrane segment"/>
    <property type="match status" value="1"/>
</dbReference>
<accession>A0A9P0DKW5</accession>